<name>A0A366L298_9SPHI</name>
<sequence length="286" mass="33872">MIHQFNNRQTSAEFSLIYDEVTFDRVFYGRDNKDRKLTIAWNRGLSQKVTIDNLEYDFPQNTILCLMANETFHFQAPRDIVAWQFNRDFYCIVDHDKEVSCMGFLFFGSSEKMFIALDSKDQSKAEMTLQLFQDEFETSDHIQGEMMQVLLKRLIIIITRLGKQQYLQQKEDVGDKIDIIRNYNYLVENNFRKEHQVKFYADKLNKSPKTLSNLFALNSYKSPVLLIQERIFLEAKRLFFYTEKTSKEIAYELGFENANHFSKFFRKHANVSPTEFRKLSPVGAEV</sequence>
<dbReference type="PROSITE" id="PS01124">
    <property type="entry name" value="HTH_ARAC_FAMILY_2"/>
    <property type="match status" value="1"/>
</dbReference>
<dbReference type="PANTHER" id="PTHR43280:SF32">
    <property type="entry name" value="TRANSCRIPTIONAL REGULATORY PROTEIN"/>
    <property type="match status" value="1"/>
</dbReference>
<keyword evidence="1" id="KW-0805">Transcription regulation</keyword>
<dbReference type="SMART" id="SM00342">
    <property type="entry name" value="HTH_ARAC"/>
    <property type="match status" value="1"/>
</dbReference>
<dbReference type="EMBL" id="QNQU01000007">
    <property type="protein sequence ID" value="RBQ07910.1"/>
    <property type="molecule type" value="Genomic_DNA"/>
</dbReference>
<dbReference type="InterPro" id="IPR009057">
    <property type="entry name" value="Homeodomain-like_sf"/>
</dbReference>
<dbReference type="GO" id="GO:0003700">
    <property type="term" value="F:DNA-binding transcription factor activity"/>
    <property type="evidence" value="ECO:0007669"/>
    <property type="project" value="InterPro"/>
</dbReference>
<protein>
    <submittedName>
        <fullName evidence="5">AraC family transcriptional regulator</fullName>
    </submittedName>
</protein>
<evidence type="ECO:0000256" key="2">
    <source>
        <dbReference type="ARBA" id="ARBA00023125"/>
    </source>
</evidence>
<organism evidence="5 6">
    <name type="scientific">Pedobacter miscanthi</name>
    <dbReference type="NCBI Taxonomy" id="2259170"/>
    <lineage>
        <taxon>Bacteria</taxon>
        <taxon>Pseudomonadati</taxon>
        <taxon>Bacteroidota</taxon>
        <taxon>Sphingobacteriia</taxon>
        <taxon>Sphingobacteriales</taxon>
        <taxon>Sphingobacteriaceae</taxon>
        <taxon>Pedobacter</taxon>
    </lineage>
</organism>
<evidence type="ECO:0000313" key="6">
    <source>
        <dbReference type="Proteomes" id="UP000252081"/>
    </source>
</evidence>
<keyword evidence="3" id="KW-0804">Transcription</keyword>
<gene>
    <name evidence="5" type="ORF">DRW42_09935</name>
</gene>
<dbReference type="AlphaFoldDB" id="A0A366L298"/>
<dbReference type="Pfam" id="PF12833">
    <property type="entry name" value="HTH_18"/>
    <property type="match status" value="1"/>
</dbReference>
<dbReference type="SUPFAM" id="SSF46689">
    <property type="entry name" value="Homeodomain-like"/>
    <property type="match status" value="1"/>
</dbReference>
<feature type="domain" description="HTH araC/xylS-type" evidence="4">
    <location>
        <begin position="181"/>
        <end position="279"/>
    </location>
</feature>
<dbReference type="OrthoDB" id="632644at2"/>
<dbReference type="Gene3D" id="1.10.10.60">
    <property type="entry name" value="Homeodomain-like"/>
    <property type="match status" value="1"/>
</dbReference>
<evidence type="ECO:0000259" key="4">
    <source>
        <dbReference type="PROSITE" id="PS01124"/>
    </source>
</evidence>
<evidence type="ECO:0000256" key="3">
    <source>
        <dbReference type="ARBA" id="ARBA00023163"/>
    </source>
</evidence>
<dbReference type="GO" id="GO:0043565">
    <property type="term" value="F:sequence-specific DNA binding"/>
    <property type="evidence" value="ECO:0007669"/>
    <property type="project" value="InterPro"/>
</dbReference>
<reference evidence="5 6" key="1">
    <citation type="submission" date="2018-07" db="EMBL/GenBank/DDBJ databases">
        <title>A draft genome of a endophytic bacteria, a new species of Pedobacter.</title>
        <authorList>
            <person name="Zhang Z.D."/>
            <person name="Chen Z.J."/>
        </authorList>
    </citation>
    <scope>NUCLEOTIDE SEQUENCE [LARGE SCALE GENOMIC DNA]</scope>
    <source>
        <strain evidence="5 6">RS10</strain>
    </source>
</reference>
<evidence type="ECO:0000256" key="1">
    <source>
        <dbReference type="ARBA" id="ARBA00023015"/>
    </source>
</evidence>
<dbReference type="InterPro" id="IPR020449">
    <property type="entry name" value="Tscrpt_reg_AraC-type_HTH"/>
</dbReference>
<keyword evidence="6" id="KW-1185">Reference proteome</keyword>
<dbReference type="Proteomes" id="UP000252081">
    <property type="component" value="Unassembled WGS sequence"/>
</dbReference>
<accession>A0A366L298</accession>
<dbReference type="InterPro" id="IPR018060">
    <property type="entry name" value="HTH_AraC"/>
</dbReference>
<evidence type="ECO:0000313" key="5">
    <source>
        <dbReference type="EMBL" id="RBQ07910.1"/>
    </source>
</evidence>
<dbReference type="PANTHER" id="PTHR43280">
    <property type="entry name" value="ARAC-FAMILY TRANSCRIPTIONAL REGULATOR"/>
    <property type="match status" value="1"/>
</dbReference>
<proteinExistence type="predicted"/>
<keyword evidence="2" id="KW-0238">DNA-binding</keyword>
<comment type="caution">
    <text evidence="5">The sequence shown here is derived from an EMBL/GenBank/DDBJ whole genome shotgun (WGS) entry which is preliminary data.</text>
</comment>
<dbReference type="PRINTS" id="PR00032">
    <property type="entry name" value="HTHARAC"/>
</dbReference>